<dbReference type="RefSeq" id="WP_182105932.1">
    <property type="nucleotide sequence ID" value="NZ_JACFYF010000001.1"/>
</dbReference>
<evidence type="ECO:0000313" key="1">
    <source>
        <dbReference type="EMBL" id="MBA5761065.1"/>
    </source>
</evidence>
<organism evidence="1 2">
    <name type="scientific">Vibrio marinisediminis</name>
    <dbReference type="NCBI Taxonomy" id="2758441"/>
    <lineage>
        <taxon>Bacteria</taxon>
        <taxon>Pseudomonadati</taxon>
        <taxon>Pseudomonadota</taxon>
        <taxon>Gammaproteobacteria</taxon>
        <taxon>Vibrionales</taxon>
        <taxon>Vibrionaceae</taxon>
        <taxon>Vibrio</taxon>
    </lineage>
</organism>
<keyword evidence="2" id="KW-1185">Reference proteome</keyword>
<sequence length="82" mass="9107">MRMLKIETFVYQSGELVDAVSVPSTLAKTLIKLLPKNFASQFEENSEQLEALMSAISAPEFTGTILDITDKKENERVVISIS</sequence>
<gene>
    <name evidence="1" type="ORF">H2O73_01820</name>
</gene>
<dbReference type="AlphaFoldDB" id="A0A7W2IS78"/>
<proteinExistence type="predicted"/>
<dbReference type="EMBL" id="JACFYF010000001">
    <property type="protein sequence ID" value="MBA5761065.1"/>
    <property type="molecule type" value="Genomic_DNA"/>
</dbReference>
<name>A0A7W2IS78_9VIBR</name>
<dbReference type="Proteomes" id="UP000571701">
    <property type="component" value="Unassembled WGS sequence"/>
</dbReference>
<reference evidence="1 2" key="1">
    <citation type="submission" date="2020-07" db="EMBL/GenBank/DDBJ databases">
        <title>Vibrio marinisediminis sp. nov., isolated from marine sediment.</title>
        <authorList>
            <person name="Ji X."/>
        </authorList>
    </citation>
    <scope>NUCLEOTIDE SEQUENCE [LARGE SCALE GENOMIC DNA]</scope>
    <source>
        <strain evidence="1 2">404</strain>
    </source>
</reference>
<evidence type="ECO:0000313" key="2">
    <source>
        <dbReference type="Proteomes" id="UP000571701"/>
    </source>
</evidence>
<accession>A0A7W2IS78</accession>
<protein>
    <submittedName>
        <fullName evidence="1">Uncharacterized protein</fullName>
    </submittedName>
</protein>
<comment type="caution">
    <text evidence="1">The sequence shown here is derived from an EMBL/GenBank/DDBJ whole genome shotgun (WGS) entry which is preliminary data.</text>
</comment>